<organism evidence="2 3">
    <name type="scientific">Nocardiopsis kunsanensis</name>
    <dbReference type="NCBI Taxonomy" id="141693"/>
    <lineage>
        <taxon>Bacteria</taxon>
        <taxon>Bacillati</taxon>
        <taxon>Actinomycetota</taxon>
        <taxon>Actinomycetes</taxon>
        <taxon>Streptosporangiales</taxon>
        <taxon>Nocardiopsidaceae</taxon>
        <taxon>Nocardiopsis</taxon>
    </lineage>
</organism>
<evidence type="ECO:0000313" key="2">
    <source>
        <dbReference type="EMBL" id="GHD30709.1"/>
    </source>
</evidence>
<dbReference type="EMBL" id="BMXL01000019">
    <property type="protein sequence ID" value="GHD30709.1"/>
    <property type="molecule type" value="Genomic_DNA"/>
</dbReference>
<evidence type="ECO:0000259" key="1">
    <source>
        <dbReference type="Pfam" id="PF13751"/>
    </source>
</evidence>
<accession>A0A918XHA1</accession>
<comment type="caution">
    <text evidence="2">The sequence shown here is derived from an EMBL/GenBank/DDBJ whole genome shotgun (WGS) entry which is preliminary data.</text>
</comment>
<evidence type="ECO:0000313" key="3">
    <source>
        <dbReference type="Proteomes" id="UP000654947"/>
    </source>
</evidence>
<name>A0A918XHA1_9ACTN</name>
<keyword evidence="3" id="KW-1185">Reference proteome</keyword>
<protein>
    <recommendedName>
        <fullName evidence="1">Transposase DDE domain-containing protein</fullName>
    </recommendedName>
</protein>
<feature type="domain" description="Transposase DDE" evidence="1">
    <location>
        <begin position="4"/>
        <end position="72"/>
    </location>
</feature>
<dbReference type="RefSeq" id="WP_040698417.1">
    <property type="nucleotide sequence ID" value="NZ_BMXL01000019.1"/>
</dbReference>
<gene>
    <name evidence="2" type="ORF">GCM10007147_32690</name>
</gene>
<dbReference type="AlphaFoldDB" id="A0A918XHA1"/>
<reference evidence="2 3" key="1">
    <citation type="journal article" date="2014" name="Int. J. Syst. Evol. Microbiol.">
        <title>Complete genome sequence of Corynebacterium casei LMG S-19264T (=DSM 44701T), isolated from a smear-ripened cheese.</title>
        <authorList>
            <consortium name="US DOE Joint Genome Institute (JGI-PGF)"/>
            <person name="Walter F."/>
            <person name="Albersmeier A."/>
            <person name="Kalinowski J."/>
            <person name="Ruckert C."/>
        </authorList>
    </citation>
    <scope>NUCLEOTIDE SEQUENCE [LARGE SCALE GENOMIC DNA]</scope>
    <source>
        <strain evidence="2 3">KCTC 19473</strain>
    </source>
</reference>
<sequence>MRRRAQHEELARLRAEQSTQEWKRRYGMRAGVEGTMRQATTTCGNRRSRYQGLDRTHLSHLLTGCAINLRRIDARLSGAPAAGTRTGHLATLIAEAPATSGARNTPS</sequence>
<proteinExistence type="predicted"/>
<dbReference type="Proteomes" id="UP000654947">
    <property type="component" value="Unassembled WGS sequence"/>
</dbReference>
<dbReference type="Pfam" id="PF13751">
    <property type="entry name" value="DDE_Tnp_1_6"/>
    <property type="match status" value="1"/>
</dbReference>
<dbReference type="InterPro" id="IPR025668">
    <property type="entry name" value="Tnp_DDE_dom"/>
</dbReference>